<accession>A0AB34IYL6</accession>
<feature type="compositionally biased region" description="Polar residues" evidence="2">
    <location>
        <begin position="239"/>
        <end position="249"/>
    </location>
</feature>
<protein>
    <recommendedName>
        <fullName evidence="5">BZIP domain-containing protein</fullName>
    </recommendedName>
</protein>
<organism evidence="3 4">
    <name type="scientific">Prymnesium parvum</name>
    <name type="common">Toxic golden alga</name>
    <dbReference type="NCBI Taxonomy" id="97485"/>
    <lineage>
        <taxon>Eukaryota</taxon>
        <taxon>Haptista</taxon>
        <taxon>Haptophyta</taxon>
        <taxon>Prymnesiophyceae</taxon>
        <taxon>Prymnesiales</taxon>
        <taxon>Prymnesiaceae</taxon>
        <taxon>Prymnesium</taxon>
    </lineage>
</organism>
<proteinExistence type="predicted"/>
<dbReference type="AlphaFoldDB" id="A0AB34IYL6"/>
<gene>
    <name evidence="3" type="ORF">AB1Y20_004298</name>
</gene>
<feature type="coiled-coil region" evidence="1">
    <location>
        <begin position="274"/>
        <end position="342"/>
    </location>
</feature>
<dbReference type="Proteomes" id="UP001515480">
    <property type="component" value="Unassembled WGS sequence"/>
</dbReference>
<feature type="compositionally biased region" description="Basic and acidic residues" evidence="2">
    <location>
        <begin position="359"/>
        <end position="382"/>
    </location>
</feature>
<evidence type="ECO:0000313" key="3">
    <source>
        <dbReference type="EMBL" id="KAL1508178.1"/>
    </source>
</evidence>
<reference evidence="3 4" key="1">
    <citation type="journal article" date="2024" name="Science">
        <title>Giant polyketide synthase enzymes in the biosynthesis of giant marine polyether toxins.</title>
        <authorList>
            <person name="Fallon T.R."/>
            <person name="Shende V.V."/>
            <person name="Wierzbicki I.H."/>
            <person name="Pendleton A.L."/>
            <person name="Watervoot N.F."/>
            <person name="Auber R.P."/>
            <person name="Gonzalez D.J."/>
            <person name="Wisecaver J.H."/>
            <person name="Moore B.S."/>
        </authorList>
    </citation>
    <scope>NUCLEOTIDE SEQUENCE [LARGE SCALE GENOMIC DNA]</scope>
    <source>
        <strain evidence="3 4">12B1</strain>
    </source>
</reference>
<keyword evidence="4" id="KW-1185">Reference proteome</keyword>
<feature type="region of interest" description="Disordered" evidence="2">
    <location>
        <begin position="234"/>
        <end position="265"/>
    </location>
</feature>
<evidence type="ECO:0000256" key="1">
    <source>
        <dbReference type="SAM" id="Coils"/>
    </source>
</evidence>
<feature type="compositionally biased region" description="Basic and acidic residues" evidence="2">
    <location>
        <begin position="250"/>
        <end position="265"/>
    </location>
</feature>
<evidence type="ECO:0008006" key="5">
    <source>
        <dbReference type="Google" id="ProtNLM"/>
    </source>
</evidence>
<feature type="compositionally biased region" description="Low complexity" evidence="2">
    <location>
        <begin position="348"/>
        <end position="357"/>
    </location>
</feature>
<feature type="region of interest" description="Disordered" evidence="2">
    <location>
        <begin position="1"/>
        <end position="26"/>
    </location>
</feature>
<dbReference type="EMBL" id="JBGBPQ010000016">
    <property type="protein sequence ID" value="KAL1508178.1"/>
    <property type="molecule type" value="Genomic_DNA"/>
</dbReference>
<evidence type="ECO:0000256" key="2">
    <source>
        <dbReference type="SAM" id="MobiDB-lite"/>
    </source>
</evidence>
<evidence type="ECO:0000313" key="4">
    <source>
        <dbReference type="Proteomes" id="UP001515480"/>
    </source>
</evidence>
<sequence>MTTQAEAARGRPKRCASEPPMPKGWKPEERLAGCLAYLEASEMGSNSNLEADVASRYEAQLKFVSTNVSPFVPSLHRWKAENKTYQYTMEESIKRRPYHKVNAMVDNYKDTRKACINIINPIYIDFYNKDGSPPSGKGREELILKIKNELSQLGGGKGEQEKMSEKDALGELDISPGVVEGDGDQVPLIDNGGVLVDTPRQPAVEKEAVSGDVGPFFLTWLHLGPLGTCNINFMPPTAPGSSKASTSKPPSREELRQRQSSERAKLPMEIEEHKVKQLGKLAKEEKKANKLKKKMLYLEKRKRAEEEFELQITRLEKRMALHKNNKEKLEELTQTYDALLETGVPAVSDLSASSDAESSAEKDNKQEGKVDEHGEPAHTEAD</sequence>
<keyword evidence="1" id="KW-0175">Coiled coil</keyword>
<feature type="region of interest" description="Disordered" evidence="2">
    <location>
        <begin position="347"/>
        <end position="382"/>
    </location>
</feature>
<name>A0AB34IYL6_PRYPA</name>
<comment type="caution">
    <text evidence="3">The sequence shown here is derived from an EMBL/GenBank/DDBJ whole genome shotgun (WGS) entry which is preliminary data.</text>
</comment>